<keyword evidence="4" id="KW-0479">Metal-binding</keyword>
<evidence type="ECO:0000313" key="10">
    <source>
        <dbReference type="EMBL" id="SNS03305.1"/>
    </source>
</evidence>
<dbReference type="NCBIfam" id="NF005591">
    <property type="entry name" value="PRK07318.1"/>
    <property type="match status" value="1"/>
</dbReference>
<dbReference type="InterPro" id="IPR036264">
    <property type="entry name" value="Bact_exopeptidase_dim_dom"/>
</dbReference>
<keyword evidence="8" id="KW-0482">Metalloprotease</keyword>
<keyword evidence="5" id="KW-0378">Hydrolase</keyword>
<evidence type="ECO:0000313" key="11">
    <source>
        <dbReference type="Proteomes" id="UP000198304"/>
    </source>
</evidence>
<evidence type="ECO:0000256" key="6">
    <source>
        <dbReference type="ARBA" id="ARBA00022833"/>
    </source>
</evidence>
<dbReference type="InterPro" id="IPR050072">
    <property type="entry name" value="Peptidase_M20A"/>
</dbReference>
<protein>
    <submittedName>
        <fullName evidence="10">Succinyl-diaminopimelate desuccinylase</fullName>
    </submittedName>
</protein>
<keyword evidence="3" id="KW-0645">Protease</keyword>
<evidence type="ECO:0000256" key="5">
    <source>
        <dbReference type="ARBA" id="ARBA00022801"/>
    </source>
</evidence>
<evidence type="ECO:0000256" key="7">
    <source>
        <dbReference type="ARBA" id="ARBA00022997"/>
    </source>
</evidence>
<dbReference type="GO" id="GO:0008237">
    <property type="term" value="F:metallopeptidase activity"/>
    <property type="evidence" value="ECO:0007669"/>
    <property type="project" value="UniProtKB-KW"/>
</dbReference>
<proteinExistence type="inferred from homology"/>
<dbReference type="InterPro" id="IPR010964">
    <property type="entry name" value="M20A_pepV-rel"/>
</dbReference>
<dbReference type="Gene3D" id="3.30.70.360">
    <property type="match status" value="2"/>
</dbReference>
<dbReference type="SUPFAM" id="SSF55031">
    <property type="entry name" value="Bacterial exopeptidase dimerisation domain"/>
    <property type="match status" value="1"/>
</dbReference>
<sequence>MLDKKILDMKDEILEAVRQSIMIRSVESEKKEGAPFGEGVQKALEHALKLADDMGFRTVSLDNMIGYAEYGSGEEMIAVLGHLDVVPEGDGWTYPPFAAEIHENRIYGRGILDDKGPTIGALFALKAIKVMGIPLSKRVRIIFGTNEERGSKGIKYYVERDEMPVAGFTPDAQYPIINAEKGIFTCTLIKPLSKQGKLRLTRISGGTAPNVVPSYAEASIETGQEQKNKIKEILKNIDFIEFQDNESLILKSHGISAHGSTPELGRNAITQLVEFLNMLDFAGDVKQLFEFITTYIDKETDGKNLGINLKDEVSGKLTLNIGTIQGDHTKVSLELNIRYPVTTTIDDFINKLEWYTRKFGIQISNIRHKKPLYVEPNTDLIKKLQKVYFEKTGDEPELIAIGGGTYAKSMDNIVAFGPLFKGELDLTHQPDEYMTIDSLIKNIQIIAAAIHELAK</sequence>
<dbReference type="NCBIfam" id="TIGR01887">
    <property type="entry name" value="dipeptidaselike"/>
    <property type="match status" value="1"/>
</dbReference>
<dbReference type="Gene3D" id="3.40.630.10">
    <property type="entry name" value="Zn peptidases"/>
    <property type="match status" value="1"/>
</dbReference>
<dbReference type="CDD" id="cd03888">
    <property type="entry name" value="M20_PepV"/>
    <property type="match status" value="1"/>
</dbReference>
<dbReference type="InterPro" id="IPR011650">
    <property type="entry name" value="Peptidase_M20_dimer"/>
</dbReference>
<evidence type="ECO:0000256" key="2">
    <source>
        <dbReference type="ARBA" id="ARBA00006247"/>
    </source>
</evidence>
<evidence type="ECO:0000259" key="9">
    <source>
        <dbReference type="Pfam" id="PF07687"/>
    </source>
</evidence>
<dbReference type="InterPro" id="IPR002933">
    <property type="entry name" value="Peptidase_M20"/>
</dbReference>
<dbReference type="EMBL" id="FZOJ01000003">
    <property type="protein sequence ID" value="SNS03305.1"/>
    <property type="molecule type" value="Genomic_DNA"/>
</dbReference>
<keyword evidence="7" id="KW-0224">Dipeptidase</keyword>
<evidence type="ECO:0000256" key="3">
    <source>
        <dbReference type="ARBA" id="ARBA00022670"/>
    </source>
</evidence>
<dbReference type="SUPFAM" id="SSF53187">
    <property type="entry name" value="Zn-dependent exopeptidases"/>
    <property type="match status" value="1"/>
</dbReference>
<dbReference type="RefSeq" id="WP_089281540.1">
    <property type="nucleotide sequence ID" value="NZ_FZOJ01000003.1"/>
</dbReference>
<dbReference type="Proteomes" id="UP000198304">
    <property type="component" value="Unassembled WGS sequence"/>
</dbReference>
<keyword evidence="6" id="KW-0862">Zinc</keyword>
<gene>
    <name evidence="10" type="ORF">SAMN05446037_100330</name>
</gene>
<comment type="cofactor">
    <cofactor evidence="1">
        <name>Zn(2+)</name>
        <dbReference type="ChEBI" id="CHEBI:29105"/>
    </cofactor>
</comment>
<name>A0A239B5W4_9FIRM</name>
<dbReference type="Pfam" id="PF07687">
    <property type="entry name" value="M20_dimer"/>
    <property type="match status" value="1"/>
</dbReference>
<evidence type="ECO:0000256" key="1">
    <source>
        <dbReference type="ARBA" id="ARBA00001947"/>
    </source>
</evidence>
<comment type="similarity">
    <text evidence="2">Belongs to the peptidase M20A family.</text>
</comment>
<reference evidence="10 11" key="1">
    <citation type="submission" date="2017-06" db="EMBL/GenBank/DDBJ databases">
        <authorList>
            <person name="Kim H.J."/>
            <person name="Triplett B.A."/>
        </authorList>
    </citation>
    <scope>NUCLEOTIDE SEQUENCE [LARGE SCALE GENOMIC DNA]</scope>
    <source>
        <strain evidence="10 11">SCA</strain>
    </source>
</reference>
<organism evidence="10 11">
    <name type="scientific">Anaerovirgula multivorans</name>
    <dbReference type="NCBI Taxonomy" id="312168"/>
    <lineage>
        <taxon>Bacteria</taxon>
        <taxon>Bacillati</taxon>
        <taxon>Bacillota</taxon>
        <taxon>Clostridia</taxon>
        <taxon>Peptostreptococcales</taxon>
        <taxon>Natronincolaceae</taxon>
        <taxon>Anaerovirgula</taxon>
    </lineage>
</organism>
<dbReference type="InterPro" id="IPR001261">
    <property type="entry name" value="ArgE/DapE_CS"/>
</dbReference>
<accession>A0A239B5W4</accession>
<dbReference type="AlphaFoldDB" id="A0A239B5W4"/>
<dbReference type="GO" id="GO:0008270">
    <property type="term" value="F:zinc ion binding"/>
    <property type="evidence" value="ECO:0007669"/>
    <property type="project" value="InterPro"/>
</dbReference>
<dbReference type="OrthoDB" id="9761532at2"/>
<dbReference type="GO" id="GO:0016805">
    <property type="term" value="F:dipeptidase activity"/>
    <property type="evidence" value="ECO:0007669"/>
    <property type="project" value="UniProtKB-KW"/>
</dbReference>
<dbReference type="Pfam" id="PF01546">
    <property type="entry name" value="Peptidase_M20"/>
    <property type="match status" value="1"/>
</dbReference>
<evidence type="ECO:0000256" key="8">
    <source>
        <dbReference type="ARBA" id="ARBA00023049"/>
    </source>
</evidence>
<dbReference type="PANTHER" id="PTHR43808:SF31">
    <property type="entry name" value="N-ACETYL-L-CITRULLINE DEACETYLASE"/>
    <property type="match status" value="1"/>
</dbReference>
<dbReference type="PROSITE" id="PS00758">
    <property type="entry name" value="ARGE_DAPE_CPG2_1"/>
    <property type="match status" value="1"/>
</dbReference>
<dbReference type="GO" id="GO:0006508">
    <property type="term" value="P:proteolysis"/>
    <property type="evidence" value="ECO:0007669"/>
    <property type="project" value="UniProtKB-KW"/>
</dbReference>
<evidence type="ECO:0000256" key="4">
    <source>
        <dbReference type="ARBA" id="ARBA00022723"/>
    </source>
</evidence>
<dbReference type="GO" id="GO:0008777">
    <property type="term" value="F:acetylornithine deacetylase activity"/>
    <property type="evidence" value="ECO:0007669"/>
    <property type="project" value="TreeGrafter"/>
</dbReference>
<dbReference type="GO" id="GO:0006526">
    <property type="term" value="P:L-arginine biosynthetic process"/>
    <property type="evidence" value="ECO:0007669"/>
    <property type="project" value="TreeGrafter"/>
</dbReference>
<keyword evidence="11" id="KW-1185">Reference proteome</keyword>
<feature type="domain" description="Peptidase M20 dimerisation" evidence="9">
    <location>
        <begin position="250"/>
        <end position="353"/>
    </location>
</feature>
<dbReference type="PANTHER" id="PTHR43808">
    <property type="entry name" value="ACETYLORNITHINE DEACETYLASE"/>
    <property type="match status" value="1"/>
</dbReference>